<dbReference type="AlphaFoldDB" id="A0A495W2S0"/>
<organism evidence="2 3">
    <name type="scientific">Saccharothrix australiensis</name>
    <dbReference type="NCBI Taxonomy" id="2072"/>
    <lineage>
        <taxon>Bacteria</taxon>
        <taxon>Bacillati</taxon>
        <taxon>Actinomycetota</taxon>
        <taxon>Actinomycetes</taxon>
        <taxon>Pseudonocardiales</taxon>
        <taxon>Pseudonocardiaceae</taxon>
        <taxon>Saccharothrix</taxon>
    </lineage>
</organism>
<reference evidence="2 3" key="1">
    <citation type="submission" date="2018-10" db="EMBL/GenBank/DDBJ databases">
        <title>Sequencing the genomes of 1000 actinobacteria strains.</title>
        <authorList>
            <person name="Klenk H.-P."/>
        </authorList>
    </citation>
    <scope>NUCLEOTIDE SEQUENCE [LARGE SCALE GENOMIC DNA]</scope>
    <source>
        <strain evidence="2 3">DSM 43800</strain>
    </source>
</reference>
<protein>
    <submittedName>
        <fullName evidence="2">Uncharacterized protein</fullName>
    </submittedName>
</protein>
<evidence type="ECO:0000313" key="3">
    <source>
        <dbReference type="Proteomes" id="UP000282084"/>
    </source>
</evidence>
<gene>
    <name evidence="2" type="ORF">C8E97_4348</name>
</gene>
<sequence length="261" mass="28013">MSGFAGDETAGSPKRTGPSTDVTGRGTASSGSRPAPPPRSPRTSRPASPPGVVHGGRRDPRIRRTAAIPWNMRFDGNPSWSINHDSFGEIAFALYVRDALGITSPTADSIPPLEPAAPARSHPDPPGLAGHWDDWWTRITGARPAAGHEAPAPAGPPEALDDLLPRLRRDHSRWAAGLRAEQARTGQPHTRDVIPFHDLVDEVRRELGRDGLDFTLSIHEVPVAGPYWLRIGTDTVLASSDLLRSPDAVAPLRSVIRDLAA</sequence>
<feature type="region of interest" description="Disordered" evidence="1">
    <location>
        <begin position="1"/>
        <end position="64"/>
    </location>
</feature>
<accession>A0A495W2S0</accession>
<comment type="caution">
    <text evidence="2">The sequence shown here is derived from an EMBL/GenBank/DDBJ whole genome shotgun (WGS) entry which is preliminary data.</text>
</comment>
<proteinExistence type="predicted"/>
<feature type="region of interest" description="Disordered" evidence="1">
    <location>
        <begin position="107"/>
        <end position="127"/>
    </location>
</feature>
<dbReference type="EMBL" id="RBXO01000001">
    <property type="protein sequence ID" value="RKT55664.1"/>
    <property type="molecule type" value="Genomic_DNA"/>
</dbReference>
<evidence type="ECO:0000313" key="2">
    <source>
        <dbReference type="EMBL" id="RKT55664.1"/>
    </source>
</evidence>
<evidence type="ECO:0000256" key="1">
    <source>
        <dbReference type="SAM" id="MobiDB-lite"/>
    </source>
</evidence>
<name>A0A495W2S0_9PSEU</name>
<dbReference type="Proteomes" id="UP000282084">
    <property type="component" value="Unassembled WGS sequence"/>
</dbReference>
<keyword evidence="3" id="KW-1185">Reference proteome</keyword>